<evidence type="ECO:0000313" key="2">
    <source>
        <dbReference type="Proteomes" id="UP000068382"/>
    </source>
</evidence>
<dbReference type="AlphaFoldDB" id="A0A132BW69"/>
<reference evidence="1 2" key="1">
    <citation type="submission" date="2015-12" db="EMBL/GenBank/DDBJ databases">
        <title>Genome sequence of the marine Rhodobacteraceae strain O3.65, Candidatus Tritonibacter horizontis.</title>
        <authorList>
            <person name="Poehlein A."/>
            <person name="Giebel H.A."/>
            <person name="Voget S."/>
            <person name="Brinkhoff T."/>
        </authorList>
    </citation>
    <scope>NUCLEOTIDE SEQUENCE [LARGE SCALE GENOMIC DNA]</scope>
    <source>
        <strain evidence="1 2">O3.65</strain>
    </source>
</reference>
<protein>
    <submittedName>
        <fullName evidence="1">Uncharacterized protein</fullName>
    </submittedName>
</protein>
<name>A0A132BW69_9RHOB</name>
<organism evidence="1 2">
    <name type="scientific">Tritonibacter horizontis</name>
    <dbReference type="NCBI Taxonomy" id="1768241"/>
    <lineage>
        <taxon>Bacteria</taxon>
        <taxon>Pseudomonadati</taxon>
        <taxon>Pseudomonadota</taxon>
        <taxon>Alphaproteobacteria</taxon>
        <taxon>Rhodobacterales</taxon>
        <taxon>Paracoccaceae</taxon>
        <taxon>Tritonibacter</taxon>
    </lineage>
</organism>
<comment type="caution">
    <text evidence="1">The sequence shown here is derived from an EMBL/GenBank/DDBJ whole genome shotgun (WGS) entry which is preliminary data.</text>
</comment>
<keyword evidence="2" id="KW-1185">Reference proteome</keyword>
<dbReference type="OrthoDB" id="7870782at2"/>
<proteinExistence type="predicted"/>
<sequence>MTTEQLLERACRLEQEIRSAPEIGRLDFAPEFSKVMTRIRASGMHVPGHLRRTEEVLHDELVETHFDNMPV</sequence>
<dbReference type="RefSeq" id="WP_068244839.1">
    <property type="nucleotide sequence ID" value="NZ_LPUY01000076.1"/>
</dbReference>
<dbReference type="Proteomes" id="UP000068382">
    <property type="component" value="Unassembled WGS sequence"/>
</dbReference>
<evidence type="ECO:0000313" key="1">
    <source>
        <dbReference type="EMBL" id="KUP92302.1"/>
    </source>
</evidence>
<gene>
    <name evidence="1" type="ORF">TRIHO_27900</name>
</gene>
<accession>A0A132BW69</accession>
<dbReference type="EMBL" id="LPUY01000076">
    <property type="protein sequence ID" value="KUP92302.1"/>
    <property type="molecule type" value="Genomic_DNA"/>
</dbReference>